<evidence type="ECO:0000256" key="4">
    <source>
        <dbReference type="ARBA" id="ARBA00023136"/>
    </source>
</evidence>
<feature type="transmembrane region" description="Helical" evidence="5">
    <location>
        <begin position="28"/>
        <end position="59"/>
    </location>
</feature>
<sequence length="268" mass="30183">MSALSRLPIGHYIAKPSVIHQLDPRVKIVLLLACLSLIFMANSFLSFTVAIGFVVLLFATAQISIIYMFRALKPLWILLIITFIFHLFLNREGTVLIEWGILRVYEQGVIQGIVVTLRILLLILLSSLLTLTTKPLVLTDGLEKLMSPLKVFRFPAHEIALMISISLRFIPTLLQEMDKIMKAQSARGASFQSRSLKKKATAFMAILIPLFIASFQRADELALAMEARGYRGGEGRTQYRKLRVTQLDYMAISVVIAFGALFLLLRAW</sequence>
<evidence type="ECO:0000256" key="1">
    <source>
        <dbReference type="ARBA" id="ARBA00004141"/>
    </source>
</evidence>
<evidence type="ECO:0000313" key="7">
    <source>
        <dbReference type="Proteomes" id="UP001235840"/>
    </source>
</evidence>
<dbReference type="InterPro" id="IPR003339">
    <property type="entry name" value="ABC/ECF_trnsptr_transmembrane"/>
</dbReference>
<dbReference type="PANTHER" id="PTHR33514:SF13">
    <property type="entry name" value="PROTEIN ABCI12, CHLOROPLASTIC"/>
    <property type="match status" value="1"/>
</dbReference>
<gene>
    <name evidence="6" type="ORF">J2S11_001997</name>
</gene>
<reference evidence="6 7" key="1">
    <citation type="submission" date="2023-07" db="EMBL/GenBank/DDBJ databases">
        <title>Genomic Encyclopedia of Type Strains, Phase IV (KMG-IV): sequencing the most valuable type-strain genomes for metagenomic binning, comparative biology and taxonomic classification.</title>
        <authorList>
            <person name="Goeker M."/>
        </authorList>
    </citation>
    <scope>NUCLEOTIDE SEQUENCE [LARGE SCALE GENOMIC DNA]</scope>
    <source>
        <strain evidence="6 7">DSM 12751</strain>
    </source>
</reference>
<dbReference type="EMBL" id="JAUSTY010000007">
    <property type="protein sequence ID" value="MDQ0166096.1"/>
    <property type="molecule type" value="Genomic_DNA"/>
</dbReference>
<dbReference type="RefSeq" id="WP_307394049.1">
    <property type="nucleotide sequence ID" value="NZ_BAAADK010000048.1"/>
</dbReference>
<comment type="subcellular location">
    <subcellularLocation>
        <location evidence="1">Membrane</location>
        <topology evidence="1">Multi-pass membrane protein</topology>
    </subcellularLocation>
</comment>
<evidence type="ECO:0000256" key="2">
    <source>
        <dbReference type="ARBA" id="ARBA00022692"/>
    </source>
</evidence>
<accession>A0ABT9VYN9</accession>
<dbReference type="Pfam" id="PF02361">
    <property type="entry name" value="CbiQ"/>
    <property type="match status" value="1"/>
</dbReference>
<evidence type="ECO:0000256" key="5">
    <source>
        <dbReference type="SAM" id="Phobius"/>
    </source>
</evidence>
<organism evidence="6 7">
    <name type="scientific">Caldalkalibacillus horti</name>
    <dbReference type="NCBI Taxonomy" id="77523"/>
    <lineage>
        <taxon>Bacteria</taxon>
        <taxon>Bacillati</taxon>
        <taxon>Bacillota</taxon>
        <taxon>Bacilli</taxon>
        <taxon>Bacillales</taxon>
        <taxon>Bacillaceae</taxon>
        <taxon>Caldalkalibacillus</taxon>
    </lineage>
</organism>
<feature type="transmembrane region" description="Helical" evidence="5">
    <location>
        <begin position="71"/>
        <end position="89"/>
    </location>
</feature>
<dbReference type="CDD" id="cd16914">
    <property type="entry name" value="EcfT"/>
    <property type="match status" value="1"/>
</dbReference>
<feature type="transmembrane region" description="Helical" evidence="5">
    <location>
        <begin position="109"/>
        <end position="131"/>
    </location>
</feature>
<protein>
    <submittedName>
        <fullName evidence="6">Energy-coupling factor transport system permease protein</fullName>
    </submittedName>
</protein>
<dbReference type="Proteomes" id="UP001235840">
    <property type="component" value="Unassembled WGS sequence"/>
</dbReference>
<keyword evidence="2 5" id="KW-0812">Transmembrane</keyword>
<dbReference type="PANTHER" id="PTHR33514">
    <property type="entry name" value="PROTEIN ABCI12, CHLOROPLASTIC"/>
    <property type="match status" value="1"/>
</dbReference>
<keyword evidence="7" id="KW-1185">Reference proteome</keyword>
<feature type="transmembrane region" description="Helical" evidence="5">
    <location>
        <begin position="247"/>
        <end position="265"/>
    </location>
</feature>
<comment type="caution">
    <text evidence="6">The sequence shown here is derived from an EMBL/GenBank/DDBJ whole genome shotgun (WGS) entry which is preliminary data.</text>
</comment>
<keyword evidence="3 5" id="KW-1133">Transmembrane helix</keyword>
<name>A0ABT9VYN9_9BACI</name>
<evidence type="ECO:0000256" key="3">
    <source>
        <dbReference type="ARBA" id="ARBA00022989"/>
    </source>
</evidence>
<keyword evidence="4 5" id="KW-0472">Membrane</keyword>
<evidence type="ECO:0000313" key="6">
    <source>
        <dbReference type="EMBL" id="MDQ0166096.1"/>
    </source>
</evidence>
<proteinExistence type="predicted"/>